<dbReference type="PANTHER" id="PTHR31719">
    <property type="entry name" value="NAC TRANSCRIPTION FACTOR 56"/>
    <property type="match status" value="1"/>
</dbReference>
<dbReference type="SUPFAM" id="SSF101941">
    <property type="entry name" value="NAC domain"/>
    <property type="match status" value="1"/>
</dbReference>
<dbReference type="GO" id="GO:0006355">
    <property type="term" value="P:regulation of DNA-templated transcription"/>
    <property type="evidence" value="ECO:0007669"/>
    <property type="project" value="InterPro"/>
</dbReference>
<feature type="domain" description="NAC" evidence="6">
    <location>
        <begin position="78"/>
        <end position="212"/>
    </location>
</feature>
<evidence type="ECO:0000256" key="4">
    <source>
        <dbReference type="ARBA" id="ARBA00023242"/>
    </source>
</evidence>
<dbReference type="Pfam" id="PF02365">
    <property type="entry name" value="NAM"/>
    <property type="match status" value="1"/>
</dbReference>
<keyword evidence="1" id="KW-0805">Transcription regulation</keyword>
<gene>
    <name evidence="7" type="primary">NAC31</name>
</gene>
<evidence type="ECO:0000313" key="7">
    <source>
        <dbReference type="EMBL" id="WLO57490.1"/>
    </source>
</evidence>
<evidence type="ECO:0000256" key="1">
    <source>
        <dbReference type="ARBA" id="ARBA00023015"/>
    </source>
</evidence>
<keyword evidence="2" id="KW-0238">DNA-binding</keyword>
<organism evidence="7">
    <name type="scientific">Rheum palmatum</name>
    <name type="common">Chinese rhubarb</name>
    <dbReference type="NCBI Taxonomy" id="137221"/>
    <lineage>
        <taxon>Eukaryota</taxon>
        <taxon>Viridiplantae</taxon>
        <taxon>Streptophyta</taxon>
        <taxon>Embryophyta</taxon>
        <taxon>Tracheophyta</taxon>
        <taxon>Spermatophyta</taxon>
        <taxon>Magnoliopsida</taxon>
        <taxon>eudicotyledons</taxon>
        <taxon>Gunneridae</taxon>
        <taxon>Pentapetalae</taxon>
        <taxon>Caryophyllales</taxon>
        <taxon>Polygonaceae</taxon>
        <taxon>Polygonoideae</taxon>
        <taxon>Rumiceae</taxon>
        <taxon>Rheum</taxon>
    </lineage>
</organism>
<sequence>MVKIATNKSSISREKKNGKSTAVTDKKGKKKNTQEYEVLYNRLKEEHEKNDREWVLKEMVYQERLKKIQNEKLTKRFVELGYVFSPTEGKLVDYYLRNKNLCNPMDLCPIEEVDVYANHPQTLAEKHPNEAQVWYFFTRSRPNEVQEVHDVRGQWVTCDKIDLFYQGEKVGVKLLLEYCEGGHKSEYKIIEYQLDPAPESSENWFICKLYNGGCVDVHFQP</sequence>
<proteinExistence type="evidence at transcript level"/>
<evidence type="ECO:0000256" key="3">
    <source>
        <dbReference type="ARBA" id="ARBA00023163"/>
    </source>
</evidence>
<accession>A0AA49X966</accession>
<dbReference type="PROSITE" id="PS51005">
    <property type="entry name" value="NAC"/>
    <property type="match status" value="1"/>
</dbReference>
<feature type="compositionally biased region" description="Polar residues" evidence="5">
    <location>
        <begin position="1"/>
        <end position="10"/>
    </location>
</feature>
<dbReference type="GO" id="GO:0003677">
    <property type="term" value="F:DNA binding"/>
    <property type="evidence" value="ECO:0007669"/>
    <property type="project" value="UniProtKB-KW"/>
</dbReference>
<dbReference type="Gene3D" id="2.170.150.80">
    <property type="entry name" value="NAC domain"/>
    <property type="match status" value="1"/>
</dbReference>
<evidence type="ECO:0000256" key="5">
    <source>
        <dbReference type="SAM" id="MobiDB-lite"/>
    </source>
</evidence>
<keyword evidence="4" id="KW-0539">Nucleus</keyword>
<feature type="region of interest" description="Disordered" evidence="5">
    <location>
        <begin position="1"/>
        <end position="30"/>
    </location>
</feature>
<protein>
    <submittedName>
        <fullName evidence="7">NAC transcription factor 31</fullName>
    </submittedName>
</protein>
<dbReference type="PANTHER" id="PTHR31719:SF43">
    <property type="entry name" value="NAC TRANSCRIPTION FACTOR 56"/>
    <property type="match status" value="1"/>
</dbReference>
<keyword evidence="3" id="KW-0804">Transcription</keyword>
<reference evidence="7" key="1">
    <citation type="submission" date="2023-04" db="EMBL/GenBank/DDBJ databases">
        <title>Identification and analysis of NAC gene family in Rheum palmatum L. based on full-length transcriptome sequencing.</title>
        <authorList>
            <person name="Hao G.X."/>
            <person name="Zhang G."/>
            <person name="Li Y.M."/>
        </authorList>
    </citation>
    <scope>NUCLEOTIDE SEQUENCE</scope>
</reference>
<dbReference type="InterPro" id="IPR003441">
    <property type="entry name" value="NAC-dom"/>
</dbReference>
<evidence type="ECO:0000256" key="2">
    <source>
        <dbReference type="ARBA" id="ARBA00023125"/>
    </source>
</evidence>
<evidence type="ECO:0000259" key="6">
    <source>
        <dbReference type="PROSITE" id="PS51005"/>
    </source>
</evidence>
<dbReference type="AlphaFoldDB" id="A0AA49X966"/>
<name>A0AA49X966_RHEPA</name>
<dbReference type="InterPro" id="IPR036093">
    <property type="entry name" value="NAC_dom_sf"/>
</dbReference>
<dbReference type="EMBL" id="OQ885015">
    <property type="protein sequence ID" value="WLO57490.1"/>
    <property type="molecule type" value="mRNA"/>
</dbReference>